<reference evidence="3" key="2">
    <citation type="submission" date="2021-04" db="EMBL/GenBank/DDBJ databases">
        <authorList>
            <person name="Gilroy R."/>
        </authorList>
    </citation>
    <scope>NUCLEOTIDE SEQUENCE</scope>
    <source>
        <strain evidence="3">MalCec1-1739</strain>
    </source>
</reference>
<keyword evidence="1" id="KW-0732">Signal</keyword>
<feature type="chain" id="PRO_5039513135" evidence="1">
    <location>
        <begin position="30"/>
        <end position="135"/>
    </location>
</feature>
<evidence type="ECO:0000313" key="3">
    <source>
        <dbReference type="EMBL" id="HJD52623.1"/>
    </source>
</evidence>
<protein>
    <submittedName>
        <fullName evidence="3">DUF4878 domain-containing protein</fullName>
    </submittedName>
</protein>
<comment type="caution">
    <text evidence="3">The sequence shown here is derived from an EMBL/GenBank/DDBJ whole genome shotgun (WGS) entry which is preliminary data.</text>
</comment>
<dbReference type="AlphaFoldDB" id="A0A9D2UHV2"/>
<sequence>MTKRVFFAMWCAMMLIVAACSSPSTPGEAAKTYVEELYNGNPEDVFDNVAWGENASAEEIEQTKEMLVQMWNEKGKPQIEAKGGLKSVEVISEDIAEDGNSAVVKMKITYGNGETEEDDQQMKLVDGKWLMSIDK</sequence>
<evidence type="ECO:0000256" key="1">
    <source>
        <dbReference type="SAM" id="SignalP"/>
    </source>
</evidence>
<feature type="domain" description="DUF4878" evidence="2">
    <location>
        <begin position="19"/>
        <end position="130"/>
    </location>
</feature>
<name>A0A9D2UHV2_9BACT</name>
<dbReference type="PROSITE" id="PS51257">
    <property type="entry name" value="PROKAR_LIPOPROTEIN"/>
    <property type="match status" value="1"/>
</dbReference>
<dbReference type="Gene3D" id="3.10.450.50">
    <property type="match status" value="1"/>
</dbReference>
<organism evidence="3 4">
    <name type="scientific">Candidatus Avibacteroides avistercoris</name>
    <dbReference type="NCBI Taxonomy" id="2840690"/>
    <lineage>
        <taxon>Bacteria</taxon>
        <taxon>Pseudomonadati</taxon>
        <taxon>Bacteroidota</taxon>
        <taxon>Bacteroidia</taxon>
        <taxon>Bacteroidales</taxon>
        <taxon>Bacteroidaceae</taxon>
        <taxon>Bacteroidaceae incertae sedis</taxon>
        <taxon>Candidatus Avibacteroides</taxon>
    </lineage>
</organism>
<dbReference type="InterPro" id="IPR024267">
    <property type="entry name" value="DUF4878"/>
</dbReference>
<accession>A0A9D2UHV2</accession>
<evidence type="ECO:0000259" key="2">
    <source>
        <dbReference type="Pfam" id="PF12870"/>
    </source>
</evidence>
<dbReference type="Pfam" id="PF12870">
    <property type="entry name" value="DUF4878"/>
    <property type="match status" value="1"/>
</dbReference>
<evidence type="ECO:0000313" key="4">
    <source>
        <dbReference type="Proteomes" id="UP000787625"/>
    </source>
</evidence>
<feature type="signal peptide" evidence="1">
    <location>
        <begin position="1"/>
        <end position="29"/>
    </location>
</feature>
<proteinExistence type="predicted"/>
<reference evidence="3" key="1">
    <citation type="journal article" date="2021" name="PeerJ">
        <title>Extensive microbial diversity within the chicken gut microbiome revealed by metagenomics and culture.</title>
        <authorList>
            <person name="Gilroy R."/>
            <person name="Ravi A."/>
            <person name="Getino M."/>
            <person name="Pursley I."/>
            <person name="Horton D.L."/>
            <person name="Alikhan N.F."/>
            <person name="Baker D."/>
            <person name="Gharbi K."/>
            <person name="Hall N."/>
            <person name="Watson M."/>
            <person name="Adriaenssens E.M."/>
            <person name="Foster-Nyarko E."/>
            <person name="Jarju S."/>
            <person name="Secka A."/>
            <person name="Antonio M."/>
            <person name="Oren A."/>
            <person name="Chaudhuri R.R."/>
            <person name="La Ragione R."/>
            <person name="Hildebrand F."/>
            <person name="Pallen M.J."/>
        </authorList>
    </citation>
    <scope>NUCLEOTIDE SEQUENCE</scope>
    <source>
        <strain evidence="3">MalCec1-1739</strain>
    </source>
</reference>
<dbReference type="EMBL" id="DWUP01000055">
    <property type="protein sequence ID" value="HJD52623.1"/>
    <property type="molecule type" value="Genomic_DNA"/>
</dbReference>
<gene>
    <name evidence="3" type="ORF">IAA93_02690</name>
</gene>
<dbReference type="Proteomes" id="UP000787625">
    <property type="component" value="Unassembled WGS sequence"/>
</dbReference>